<gene>
    <name evidence="1" type="ORF">LCGC14_2753130</name>
</gene>
<reference evidence="1" key="1">
    <citation type="journal article" date="2015" name="Nature">
        <title>Complex archaea that bridge the gap between prokaryotes and eukaryotes.</title>
        <authorList>
            <person name="Spang A."/>
            <person name="Saw J.H."/>
            <person name="Jorgensen S.L."/>
            <person name="Zaremba-Niedzwiedzka K."/>
            <person name="Martijn J."/>
            <person name="Lind A.E."/>
            <person name="van Eijk R."/>
            <person name="Schleper C."/>
            <person name="Guy L."/>
            <person name="Ettema T.J."/>
        </authorList>
    </citation>
    <scope>NUCLEOTIDE SEQUENCE</scope>
</reference>
<evidence type="ECO:0000313" key="1">
    <source>
        <dbReference type="EMBL" id="KKK87449.1"/>
    </source>
</evidence>
<dbReference type="EMBL" id="LAZR01050397">
    <property type="protein sequence ID" value="KKK87449.1"/>
    <property type="molecule type" value="Genomic_DNA"/>
</dbReference>
<protein>
    <submittedName>
        <fullName evidence="1">Uncharacterized protein</fullName>
    </submittedName>
</protein>
<sequence>MADIFYVQASHDWEVESADVTVDQTNINDRDFNTTYTVTGASSSDKVIWLDRGEVPMSGSYAPVESIAVMMHSGSKVNWGASAAFNFYQNFEVGTASKVGGTGGTLTSNLDENAGIFFIDIPTTYNLRYIQIVTVSMPVDPIITQVMLLRKRTISRTSAIHKSHQWPTWNTTTAALSGLHTLRYSNFRRPIQAFRQHYPLYSAANIANAQGIGKGVRGRLQPFIYQPKTTIADMYICHMSKDKERFIPIEHEHKEIVFKFEEIYRIQSGYTT</sequence>
<proteinExistence type="predicted"/>
<organism evidence="1">
    <name type="scientific">marine sediment metagenome</name>
    <dbReference type="NCBI Taxonomy" id="412755"/>
    <lineage>
        <taxon>unclassified sequences</taxon>
        <taxon>metagenomes</taxon>
        <taxon>ecological metagenomes</taxon>
    </lineage>
</organism>
<comment type="caution">
    <text evidence="1">The sequence shown here is derived from an EMBL/GenBank/DDBJ whole genome shotgun (WGS) entry which is preliminary data.</text>
</comment>
<accession>A0A0F9B9T5</accession>
<dbReference type="AlphaFoldDB" id="A0A0F9B9T5"/>
<name>A0A0F9B9T5_9ZZZZ</name>